<organism evidence="1 2">
    <name type="scientific">Striga hermonthica</name>
    <name type="common">Purple witchweed</name>
    <name type="synonym">Buchnera hermonthica</name>
    <dbReference type="NCBI Taxonomy" id="68872"/>
    <lineage>
        <taxon>Eukaryota</taxon>
        <taxon>Viridiplantae</taxon>
        <taxon>Streptophyta</taxon>
        <taxon>Embryophyta</taxon>
        <taxon>Tracheophyta</taxon>
        <taxon>Spermatophyta</taxon>
        <taxon>Magnoliopsida</taxon>
        <taxon>eudicotyledons</taxon>
        <taxon>Gunneridae</taxon>
        <taxon>Pentapetalae</taxon>
        <taxon>asterids</taxon>
        <taxon>lamiids</taxon>
        <taxon>Lamiales</taxon>
        <taxon>Orobanchaceae</taxon>
        <taxon>Buchnereae</taxon>
        <taxon>Striga</taxon>
    </lineage>
</organism>
<sequence length="116" mass="12872">MLIEEEVALSIGKEVGLEVEIEKEVAVLKVECQFVKYAGLEVIQLTNAETLETTIDWMVEKERNQTAELAASSCSGLTLAMLINNGLFPVRFPIMLALMSPVVTFLARRNLFKLGL</sequence>
<dbReference type="AlphaFoldDB" id="A0A9N7NSV6"/>
<keyword evidence="2" id="KW-1185">Reference proteome</keyword>
<accession>A0A9N7NSV6</accession>
<reference evidence="1" key="1">
    <citation type="submission" date="2019-12" db="EMBL/GenBank/DDBJ databases">
        <authorList>
            <person name="Scholes J."/>
        </authorList>
    </citation>
    <scope>NUCLEOTIDE SEQUENCE</scope>
</reference>
<name>A0A9N7NSV6_STRHE</name>
<dbReference type="OrthoDB" id="426386at2759"/>
<evidence type="ECO:0008006" key="3">
    <source>
        <dbReference type="Google" id="ProtNLM"/>
    </source>
</evidence>
<protein>
    <recommendedName>
        <fullName evidence="3">DUF1279 domain-containing protein</fullName>
    </recommendedName>
</protein>
<proteinExistence type="predicted"/>
<gene>
    <name evidence="1" type="ORF">SHERM_07916</name>
</gene>
<dbReference type="Proteomes" id="UP001153555">
    <property type="component" value="Unassembled WGS sequence"/>
</dbReference>
<evidence type="ECO:0000313" key="2">
    <source>
        <dbReference type="Proteomes" id="UP001153555"/>
    </source>
</evidence>
<evidence type="ECO:0000313" key="1">
    <source>
        <dbReference type="EMBL" id="CAA0842050.1"/>
    </source>
</evidence>
<comment type="caution">
    <text evidence="1">The sequence shown here is derived from an EMBL/GenBank/DDBJ whole genome shotgun (WGS) entry which is preliminary data.</text>
</comment>
<dbReference type="EMBL" id="CACSLK010034598">
    <property type="protein sequence ID" value="CAA0842050.1"/>
    <property type="molecule type" value="Genomic_DNA"/>
</dbReference>